<proteinExistence type="predicted"/>
<dbReference type="Proteomes" id="UP000677228">
    <property type="component" value="Unassembled WGS sequence"/>
</dbReference>
<dbReference type="InterPro" id="IPR004244">
    <property type="entry name" value="Transposase_22"/>
</dbReference>
<dbReference type="EMBL" id="CAJOBA010035147">
    <property type="protein sequence ID" value="CAF3999195.1"/>
    <property type="molecule type" value="Genomic_DNA"/>
</dbReference>
<dbReference type="PANTHER" id="PTHR11505">
    <property type="entry name" value="L1 TRANSPOSABLE ELEMENT-RELATED"/>
    <property type="match status" value="1"/>
</dbReference>
<comment type="caution">
    <text evidence="1">The sequence shown here is derived from an EMBL/GenBank/DDBJ whole genome shotgun (WGS) entry which is preliminary data.</text>
</comment>
<dbReference type="Gene3D" id="3.30.70.1820">
    <property type="entry name" value="L1 transposable element, RRM domain"/>
    <property type="match status" value="1"/>
</dbReference>
<organism evidence="1 3">
    <name type="scientific">Didymodactylos carnosus</name>
    <dbReference type="NCBI Taxonomy" id="1234261"/>
    <lineage>
        <taxon>Eukaryota</taxon>
        <taxon>Metazoa</taxon>
        <taxon>Spiralia</taxon>
        <taxon>Gnathifera</taxon>
        <taxon>Rotifera</taxon>
        <taxon>Eurotatoria</taxon>
        <taxon>Bdelloidea</taxon>
        <taxon>Philodinida</taxon>
        <taxon>Philodinidae</taxon>
        <taxon>Didymodactylos</taxon>
    </lineage>
</organism>
<dbReference type="Proteomes" id="UP000682733">
    <property type="component" value="Unassembled WGS sequence"/>
</dbReference>
<sequence>MTMKHTRQTRQIQLYPINIVKDSMKREQTILTVVNETTSNSYKADIWPEIMSVSRIPELAEQVLLTSEHERLQLATEKLQNSAVAIGCPRTPLRSSSTIDRNKCKHYCVDHYKYTLESNTSQNLSVTQAVELDRMADEFENVDACTVHRDDDDIDHKRRTAGFMAIVSNCNFFFSLCAHVCTCTADRLITTRTAYLCEYFLMATCKKTMEQSPPSTNPTLKRLCAGIDLKQAFVQTLLNDESLQSAIADVVQKNDNSITVAAEKIVNVMFDSLLKHLCDQIELLESRTIKLEQKTLDLERYNRSFNLRFYGFEERGTNDNTKKRVSEFLTKNLETKIHHPVIENCHRVGVKRADKPRPIIVGFHSRPFRQLILTSLTKLKGQNLGITVVEDLTK</sequence>
<protein>
    <submittedName>
        <fullName evidence="1">Uncharacterized protein</fullName>
    </submittedName>
</protein>
<evidence type="ECO:0000313" key="1">
    <source>
        <dbReference type="EMBL" id="CAF1188076.1"/>
    </source>
</evidence>
<reference evidence="1" key="1">
    <citation type="submission" date="2021-02" db="EMBL/GenBank/DDBJ databases">
        <authorList>
            <person name="Nowell W R."/>
        </authorList>
    </citation>
    <scope>NUCLEOTIDE SEQUENCE</scope>
</reference>
<dbReference type="EMBL" id="CAJNOK010013617">
    <property type="protein sequence ID" value="CAF1188076.1"/>
    <property type="molecule type" value="Genomic_DNA"/>
</dbReference>
<name>A0A8S2ECC6_9BILA</name>
<gene>
    <name evidence="1" type="ORF">OVA965_LOCUS23398</name>
    <name evidence="2" type="ORF">TMI583_LOCUS24119</name>
</gene>
<accession>A0A8S2ECC6</accession>
<evidence type="ECO:0000313" key="3">
    <source>
        <dbReference type="Proteomes" id="UP000677228"/>
    </source>
</evidence>
<dbReference type="AlphaFoldDB" id="A0A8S2ECC6"/>
<evidence type="ECO:0000313" key="2">
    <source>
        <dbReference type="EMBL" id="CAF3999195.1"/>
    </source>
</evidence>